<keyword evidence="3" id="KW-0479">Metal-binding</keyword>
<dbReference type="Proteomes" id="UP000317909">
    <property type="component" value="Chromosome"/>
</dbReference>
<dbReference type="RefSeq" id="WP_145434155.1">
    <property type="nucleotide sequence ID" value="NZ_CP036339.1"/>
</dbReference>
<keyword evidence="5" id="KW-1185">Reference proteome</keyword>
<dbReference type="GO" id="GO:0016757">
    <property type="term" value="F:glycosyltransferase activity"/>
    <property type="evidence" value="ECO:0007669"/>
    <property type="project" value="UniProtKB-KW"/>
</dbReference>
<evidence type="ECO:0000256" key="2">
    <source>
        <dbReference type="ARBA" id="ARBA00022679"/>
    </source>
</evidence>
<dbReference type="InterPro" id="IPR050748">
    <property type="entry name" value="Glycosyltrans_8_dom-fam"/>
</dbReference>
<accession>A0A517U1A2</accession>
<proteinExistence type="predicted"/>
<dbReference type="PANTHER" id="PTHR13778">
    <property type="entry name" value="GLYCOSYLTRANSFERASE 8 DOMAIN-CONTAINING PROTEIN"/>
    <property type="match status" value="1"/>
</dbReference>
<keyword evidence="1" id="KW-0328">Glycosyltransferase</keyword>
<dbReference type="CDD" id="cd04194">
    <property type="entry name" value="GT8_A4GalT_like"/>
    <property type="match status" value="1"/>
</dbReference>
<evidence type="ECO:0000313" key="4">
    <source>
        <dbReference type="EMBL" id="QDT74402.1"/>
    </source>
</evidence>
<name>A0A517U1A2_9BACT</name>
<evidence type="ECO:0000256" key="3">
    <source>
        <dbReference type="ARBA" id="ARBA00022723"/>
    </source>
</evidence>
<dbReference type="KEGG" id="llh:I41_35970"/>
<dbReference type="GO" id="GO:0046872">
    <property type="term" value="F:metal ion binding"/>
    <property type="evidence" value="ECO:0007669"/>
    <property type="project" value="UniProtKB-KW"/>
</dbReference>
<dbReference type="AlphaFoldDB" id="A0A517U1A2"/>
<dbReference type="SUPFAM" id="SSF53448">
    <property type="entry name" value="Nucleotide-diphospho-sugar transferases"/>
    <property type="match status" value="1"/>
</dbReference>
<dbReference type="InterPro" id="IPR002495">
    <property type="entry name" value="Glyco_trans_8"/>
</dbReference>
<evidence type="ECO:0000256" key="1">
    <source>
        <dbReference type="ARBA" id="ARBA00022676"/>
    </source>
</evidence>
<protein>
    <submittedName>
        <fullName evidence="4">General stress protein A</fullName>
    </submittedName>
</protein>
<keyword evidence="2" id="KW-0808">Transferase</keyword>
<dbReference type="InterPro" id="IPR029044">
    <property type="entry name" value="Nucleotide-diphossugar_trans"/>
</dbReference>
<dbReference type="Pfam" id="PF01501">
    <property type="entry name" value="Glyco_transf_8"/>
    <property type="match status" value="1"/>
</dbReference>
<dbReference type="Gene3D" id="3.90.550.10">
    <property type="entry name" value="Spore Coat Polysaccharide Biosynthesis Protein SpsA, Chain A"/>
    <property type="match status" value="1"/>
</dbReference>
<sequence length="343" mass="40044">MEPAEKIVLVSAADDGYAMPLAVTIRSALDSLGRDRQIQLYVLDGGLSDESRAKLLRSWHDSRLEVEWIRPDMSQVGDLFINGHVNVVTYLRLLMPIVLPEQVKRAIYVDADMLIRRDLASLWQEPQGGHAVLAVTDIAAPRLDAANHLENFDRCRGHLAGVTPIANFRELGLPADGRYFNGGMLVVDLDRWRREQLARQMLDCLRTHREHVLWWDQYALNVVLAGSWRALDNRWNQGAHLFVYPTWRESPLDRQAYYELCNDPWIVHFCSPSKPWHYLCRHPYTADFRSCLKRTAWRHWRPAAPDRLLSRWWDFHYRPLRSEWKAHVRTVKRAVRGEKRKAA</sequence>
<dbReference type="PANTHER" id="PTHR13778:SF47">
    <property type="entry name" value="LIPOPOLYSACCHARIDE 1,3-GALACTOSYLTRANSFERASE"/>
    <property type="match status" value="1"/>
</dbReference>
<gene>
    <name evidence="4" type="primary">gspA</name>
    <name evidence="4" type="ORF">I41_35970</name>
</gene>
<reference evidence="4 5" key="1">
    <citation type="submission" date="2019-02" db="EMBL/GenBank/DDBJ databases">
        <title>Deep-cultivation of Planctomycetes and their phenomic and genomic characterization uncovers novel biology.</title>
        <authorList>
            <person name="Wiegand S."/>
            <person name="Jogler M."/>
            <person name="Boedeker C."/>
            <person name="Pinto D."/>
            <person name="Vollmers J."/>
            <person name="Rivas-Marin E."/>
            <person name="Kohn T."/>
            <person name="Peeters S.H."/>
            <person name="Heuer A."/>
            <person name="Rast P."/>
            <person name="Oberbeckmann S."/>
            <person name="Bunk B."/>
            <person name="Jeske O."/>
            <person name="Meyerdierks A."/>
            <person name="Storesund J.E."/>
            <person name="Kallscheuer N."/>
            <person name="Luecker S."/>
            <person name="Lage O.M."/>
            <person name="Pohl T."/>
            <person name="Merkel B.J."/>
            <person name="Hornburger P."/>
            <person name="Mueller R.-W."/>
            <person name="Bruemmer F."/>
            <person name="Labrenz M."/>
            <person name="Spormann A.M."/>
            <person name="Op den Camp H."/>
            <person name="Overmann J."/>
            <person name="Amann R."/>
            <person name="Jetten M.S.M."/>
            <person name="Mascher T."/>
            <person name="Medema M.H."/>
            <person name="Devos D.P."/>
            <person name="Kaster A.-K."/>
            <person name="Ovreas L."/>
            <person name="Rohde M."/>
            <person name="Galperin M.Y."/>
            <person name="Jogler C."/>
        </authorList>
    </citation>
    <scope>NUCLEOTIDE SEQUENCE [LARGE SCALE GENOMIC DNA]</scope>
    <source>
        <strain evidence="4 5">I41</strain>
    </source>
</reference>
<evidence type="ECO:0000313" key="5">
    <source>
        <dbReference type="Proteomes" id="UP000317909"/>
    </source>
</evidence>
<dbReference type="EMBL" id="CP036339">
    <property type="protein sequence ID" value="QDT74402.1"/>
    <property type="molecule type" value="Genomic_DNA"/>
</dbReference>
<dbReference type="OrthoDB" id="9798746at2"/>
<organism evidence="4 5">
    <name type="scientific">Lacipirellula limnantheis</name>
    <dbReference type="NCBI Taxonomy" id="2528024"/>
    <lineage>
        <taxon>Bacteria</taxon>
        <taxon>Pseudomonadati</taxon>
        <taxon>Planctomycetota</taxon>
        <taxon>Planctomycetia</taxon>
        <taxon>Pirellulales</taxon>
        <taxon>Lacipirellulaceae</taxon>
        <taxon>Lacipirellula</taxon>
    </lineage>
</organism>